<gene>
    <name evidence="1" type="ORF">Ga0080574_TMP3219</name>
</gene>
<dbReference type="KEGG" id="paby:Ga0080574_TMP3219"/>
<sequence length="88" mass="9447">MILAVAMASAGPVVAQSKTEQCESSADIVMTAVQARKDGESKAKARRALREALDRTAGDMLAEWIWGLPEEQLTEEVGAAWEAQCLAQ</sequence>
<name>A0A1P8UVZ3_9RHOB</name>
<proteinExistence type="predicted"/>
<organism evidence="1 2">
    <name type="scientific">Salipiger abyssi</name>
    <dbReference type="NCBI Taxonomy" id="1250539"/>
    <lineage>
        <taxon>Bacteria</taxon>
        <taxon>Pseudomonadati</taxon>
        <taxon>Pseudomonadota</taxon>
        <taxon>Alphaproteobacteria</taxon>
        <taxon>Rhodobacterales</taxon>
        <taxon>Roseobacteraceae</taxon>
        <taxon>Salipiger</taxon>
    </lineage>
</organism>
<evidence type="ECO:0000313" key="2">
    <source>
        <dbReference type="Proteomes" id="UP000187059"/>
    </source>
</evidence>
<protein>
    <submittedName>
        <fullName evidence="1">Uncharacterized protein</fullName>
    </submittedName>
</protein>
<dbReference type="AlphaFoldDB" id="A0A1P8UVZ3"/>
<dbReference type="Proteomes" id="UP000187059">
    <property type="component" value="Chromosome"/>
</dbReference>
<accession>A0A1P8UVZ3</accession>
<evidence type="ECO:0000313" key="1">
    <source>
        <dbReference type="EMBL" id="APZ53553.1"/>
    </source>
</evidence>
<dbReference type="STRING" id="1250539.Ga0080574_TMP3219"/>
<reference evidence="1 2" key="1">
    <citation type="submission" date="2016-04" db="EMBL/GenBank/DDBJ databases">
        <title>Deep-sea bacteria in the southern Pacific.</title>
        <authorList>
            <person name="Tang K."/>
        </authorList>
    </citation>
    <scope>NUCLEOTIDE SEQUENCE [LARGE SCALE GENOMIC DNA]</scope>
    <source>
        <strain evidence="1 2">JLT2014</strain>
    </source>
</reference>
<keyword evidence="2" id="KW-1185">Reference proteome</keyword>
<dbReference type="EMBL" id="CP015093">
    <property type="protein sequence ID" value="APZ53553.1"/>
    <property type="molecule type" value="Genomic_DNA"/>
</dbReference>